<organism evidence="1 2">
    <name type="scientific">Rhodoplanes serenus</name>
    <dbReference type="NCBI Taxonomy" id="200615"/>
    <lineage>
        <taxon>Bacteria</taxon>
        <taxon>Pseudomonadati</taxon>
        <taxon>Pseudomonadota</taxon>
        <taxon>Alphaproteobacteria</taxon>
        <taxon>Hyphomicrobiales</taxon>
        <taxon>Nitrobacteraceae</taxon>
        <taxon>Rhodoplanes</taxon>
    </lineage>
</organism>
<dbReference type="RefSeq" id="WP_111387499.1">
    <property type="nucleotide sequence ID" value="NZ_NPEW01000232.1"/>
</dbReference>
<proteinExistence type="predicted"/>
<dbReference type="Pfam" id="PF13302">
    <property type="entry name" value="Acetyltransf_3"/>
    <property type="match status" value="1"/>
</dbReference>
<dbReference type="AlphaFoldDB" id="A0A327JXY6"/>
<protein>
    <submittedName>
        <fullName evidence="1">GNAT family N-acetyltransferase</fullName>
    </submittedName>
</protein>
<dbReference type="InterPro" id="IPR000182">
    <property type="entry name" value="GNAT_dom"/>
</dbReference>
<sequence length="162" mass="17814">MSVIACRLPTATIEPPVSFRPIDTADLPVLRSWFTDAELARRVAYPADDWYAHVTGRYARCWIVHDGAGTPLGWVQVDRADPDIGHLDIAVHPGLRGVGVGSEILAAFVSGPGRAYGRLEGRIAPDNRASLACAQRCGFDPLHRRDDDGFVRVVRSMRPRGW</sequence>
<evidence type="ECO:0000313" key="1">
    <source>
        <dbReference type="EMBL" id="MTW16333.1"/>
    </source>
</evidence>
<reference evidence="1 2" key="1">
    <citation type="submission" date="2019-11" db="EMBL/GenBank/DDBJ databases">
        <title>Whole-genome sequence of Rhodoplanes serenus DSM 18633, type strain.</title>
        <authorList>
            <person name="Kyndt J.A."/>
            <person name="Meyer T.E."/>
        </authorList>
    </citation>
    <scope>NUCLEOTIDE SEQUENCE [LARGE SCALE GENOMIC DNA]</scope>
    <source>
        <strain evidence="1 2">DSM 18633</strain>
    </source>
</reference>
<dbReference type="Proteomes" id="UP000438991">
    <property type="component" value="Unassembled WGS sequence"/>
</dbReference>
<dbReference type="CDD" id="cd04301">
    <property type="entry name" value="NAT_SF"/>
    <property type="match status" value="1"/>
</dbReference>
<name>A0A327JXY6_9BRAD</name>
<dbReference type="EMBL" id="WNKV01000005">
    <property type="protein sequence ID" value="MTW16333.1"/>
    <property type="molecule type" value="Genomic_DNA"/>
</dbReference>
<accession>A0A327JXY6</accession>
<gene>
    <name evidence="1" type="ORF">GJ689_08925</name>
</gene>
<dbReference type="Gene3D" id="3.40.630.30">
    <property type="match status" value="1"/>
</dbReference>
<dbReference type="PROSITE" id="PS51186">
    <property type="entry name" value="GNAT"/>
    <property type="match status" value="1"/>
</dbReference>
<dbReference type="GO" id="GO:0016747">
    <property type="term" value="F:acyltransferase activity, transferring groups other than amino-acyl groups"/>
    <property type="evidence" value="ECO:0007669"/>
    <property type="project" value="InterPro"/>
</dbReference>
<comment type="caution">
    <text evidence="1">The sequence shown here is derived from an EMBL/GenBank/DDBJ whole genome shotgun (WGS) entry which is preliminary data.</text>
</comment>
<evidence type="ECO:0000313" key="2">
    <source>
        <dbReference type="Proteomes" id="UP000438991"/>
    </source>
</evidence>
<dbReference type="SUPFAM" id="SSF55729">
    <property type="entry name" value="Acyl-CoA N-acyltransferases (Nat)"/>
    <property type="match status" value="1"/>
</dbReference>
<dbReference type="InterPro" id="IPR016181">
    <property type="entry name" value="Acyl_CoA_acyltransferase"/>
</dbReference>